<comment type="caution">
    <text evidence="2">The sequence shown here is derived from an EMBL/GenBank/DDBJ whole genome shotgun (WGS) entry which is preliminary data.</text>
</comment>
<gene>
    <name evidence="2" type="ORF">N7539_004472</name>
</gene>
<name>A0A9X0BYT6_9EURO</name>
<evidence type="ECO:0000313" key="2">
    <source>
        <dbReference type="EMBL" id="KAJ5489582.1"/>
    </source>
</evidence>
<reference evidence="2" key="2">
    <citation type="journal article" date="2023" name="IMA Fungus">
        <title>Comparative genomic study of the Penicillium genus elucidates a diverse pangenome and 15 lateral gene transfer events.</title>
        <authorList>
            <person name="Petersen C."/>
            <person name="Sorensen T."/>
            <person name="Nielsen M.R."/>
            <person name="Sondergaard T.E."/>
            <person name="Sorensen J.L."/>
            <person name="Fitzpatrick D.A."/>
            <person name="Frisvad J.C."/>
            <person name="Nielsen K.L."/>
        </authorList>
    </citation>
    <scope>NUCLEOTIDE SEQUENCE</scope>
    <source>
        <strain evidence="2">IBT 30728</strain>
    </source>
</reference>
<feature type="region of interest" description="Disordered" evidence="1">
    <location>
        <begin position="1"/>
        <end position="61"/>
    </location>
</feature>
<dbReference type="GeneID" id="81624323"/>
<dbReference type="EMBL" id="JAPWDQ010000004">
    <property type="protein sequence ID" value="KAJ5489582.1"/>
    <property type="molecule type" value="Genomic_DNA"/>
</dbReference>
<evidence type="ECO:0000256" key="1">
    <source>
        <dbReference type="SAM" id="MobiDB-lite"/>
    </source>
</evidence>
<protein>
    <submittedName>
        <fullName evidence="2">Uncharacterized protein</fullName>
    </submittedName>
</protein>
<organism evidence="2 3">
    <name type="scientific">Penicillium diatomitis</name>
    <dbReference type="NCBI Taxonomy" id="2819901"/>
    <lineage>
        <taxon>Eukaryota</taxon>
        <taxon>Fungi</taxon>
        <taxon>Dikarya</taxon>
        <taxon>Ascomycota</taxon>
        <taxon>Pezizomycotina</taxon>
        <taxon>Eurotiomycetes</taxon>
        <taxon>Eurotiomycetidae</taxon>
        <taxon>Eurotiales</taxon>
        <taxon>Aspergillaceae</taxon>
        <taxon>Penicillium</taxon>
    </lineage>
</organism>
<dbReference type="RefSeq" id="XP_056791615.1">
    <property type="nucleotide sequence ID" value="XM_056934074.1"/>
</dbReference>
<evidence type="ECO:0000313" key="3">
    <source>
        <dbReference type="Proteomes" id="UP001148312"/>
    </source>
</evidence>
<accession>A0A9X0BYT6</accession>
<keyword evidence="3" id="KW-1185">Reference proteome</keyword>
<reference evidence="2" key="1">
    <citation type="submission" date="2022-12" db="EMBL/GenBank/DDBJ databases">
        <authorList>
            <person name="Petersen C."/>
        </authorList>
    </citation>
    <scope>NUCLEOTIDE SEQUENCE</scope>
    <source>
        <strain evidence="2">IBT 30728</strain>
    </source>
</reference>
<proteinExistence type="predicted"/>
<feature type="compositionally biased region" description="Basic and acidic residues" evidence="1">
    <location>
        <begin position="17"/>
        <end position="26"/>
    </location>
</feature>
<dbReference type="Proteomes" id="UP001148312">
    <property type="component" value="Unassembled WGS sequence"/>
</dbReference>
<feature type="compositionally biased region" description="Polar residues" evidence="1">
    <location>
        <begin position="1"/>
        <end position="16"/>
    </location>
</feature>
<sequence length="61" mass="6457">MHMEPSNNKDSQTFNPKTEDSRHVCRFDTIVSAGPGAQPQASGLGSSGPIKPETGMPVDES</sequence>
<dbReference type="AlphaFoldDB" id="A0A9X0BYT6"/>